<organism evidence="11 12">
    <name type="scientific">Ficus carica</name>
    <name type="common">Common fig</name>
    <dbReference type="NCBI Taxonomy" id="3494"/>
    <lineage>
        <taxon>Eukaryota</taxon>
        <taxon>Viridiplantae</taxon>
        <taxon>Streptophyta</taxon>
        <taxon>Embryophyta</taxon>
        <taxon>Tracheophyta</taxon>
        <taxon>Spermatophyta</taxon>
        <taxon>Magnoliopsida</taxon>
        <taxon>eudicotyledons</taxon>
        <taxon>Gunneridae</taxon>
        <taxon>Pentapetalae</taxon>
        <taxon>rosids</taxon>
        <taxon>fabids</taxon>
        <taxon>Rosales</taxon>
        <taxon>Moraceae</taxon>
        <taxon>Ficeae</taxon>
        <taxon>Ficus</taxon>
    </lineage>
</organism>
<dbReference type="InterPro" id="IPR012967">
    <property type="entry name" value="COMT_dimerisation"/>
</dbReference>
<feature type="domain" description="O-methyltransferase C-terminal" evidence="9">
    <location>
        <begin position="155"/>
        <end position="366"/>
    </location>
</feature>
<dbReference type="AlphaFoldDB" id="A0AA88AF56"/>
<name>A0AA88AF56_FICCA</name>
<evidence type="ECO:0000256" key="4">
    <source>
        <dbReference type="ARBA" id="ARBA00022691"/>
    </source>
</evidence>
<dbReference type="PANTHER" id="PTHR11746">
    <property type="entry name" value="O-METHYLTRANSFERASE"/>
    <property type="match status" value="1"/>
</dbReference>
<keyword evidence="5" id="KW-0438">Lignin biosynthesis</keyword>
<dbReference type="FunFam" id="1.10.10.10:FF:000357">
    <property type="entry name" value="Caffeic acid 3-O-methyltransferase"/>
    <property type="match status" value="1"/>
</dbReference>
<feature type="domain" description="O-methyltransferase dimerisation" evidence="10">
    <location>
        <begin position="37"/>
        <end position="132"/>
    </location>
</feature>
<dbReference type="EC" id="2.1.1.68" evidence="6"/>
<dbReference type="GO" id="GO:0032259">
    <property type="term" value="P:methylation"/>
    <property type="evidence" value="ECO:0007669"/>
    <property type="project" value="UniProtKB-KW"/>
</dbReference>
<evidence type="ECO:0000256" key="3">
    <source>
        <dbReference type="ARBA" id="ARBA00022679"/>
    </source>
</evidence>
<dbReference type="GO" id="GO:0046983">
    <property type="term" value="F:protein dimerization activity"/>
    <property type="evidence" value="ECO:0007669"/>
    <property type="project" value="InterPro"/>
</dbReference>
<dbReference type="SUPFAM" id="SSF53335">
    <property type="entry name" value="S-adenosyl-L-methionine-dependent methyltransferases"/>
    <property type="match status" value="1"/>
</dbReference>
<keyword evidence="4" id="KW-0949">S-adenosyl-L-methionine</keyword>
<dbReference type="InterPro" id="IPR016461">
    <property type="entry name" value="COMT-like"/>
</dbReference>
<evidence type="ECO:0000256" key="1">
    <source>
        <dbReference type="ARBA" id="ARBA00004928"/>
    </source>
</evidence>
<evidence type="ECO:0000256" key="7">
    <source>
        <dbReference type="ARBA" id="ARBA00045231"/>
    </source>
</evidence>
<dbReference type="EMBL" id="BTGU01000015">
    <property type="protein sequence ID" value="GMN42751.1"/>
    <property type="molecule type" value="Genomic_DNA"/>
</dbReference>
<comment type="function">
    <text evidence="7">Catalyzes the conversion of caffeic acid to ferulic acid and of 5-hydroxyferulic acid to sinapic acid. The resulting products may subsequently be converted to the corresponding alcohols that are incorporated into lignins.</text>
</comment>
<comment type="caution">
    <text evidence="11">The sequence shown here is derived from an EMBL/GenBank/DDBJ whole genome shotgun (WGS) entry which is preliminary data.</text>
</comment>
<dbReference type="GO" id="GO:0047763">
    <property type="term" value="F:caffeate O-methyltransferase activity"/>
    <property type="evidence" value="ECO:0007669"/>
    <property type="project" value="UniProtKB-EC"/>
</dbReference>
<keyword evidence="12" id="KW-1185">Reference proteome</keyword>
<dbReference type="Gene3D" id="1.10.10.10">
    <property type="entry name" value="Winged helix-like DNA-binding domain superfamily/Winged helix DNA-binding domain"/>
    <property type="match status" value="1"/>
</dbReference>
<dbReference type="Pfam" id="PF08100">
    <property type="entry name" value="Dimerisation"/>
    <property type="match status" value="1"/>
</dbReference>
<evidence type="ECO:0000256" key="5">
    <source>
        <dbReference type="ARBA" id="ARBA00022733"/>
    </source>
</evidence>
<dbReference type="PIRSF" id="PIRSF005739">
    <property type="entry name" value="O-mtase"/>
    <property type="match status" value="1"/>
</dbReference>
<accession>A0AA88AF56</accession>
<dbReference type="InterPro" id="IPR036388">
    <property type="entry name" value="WH-like_DNA-bd_sf"/>
</dbReference>
<evidence type="ECO:0000259" key="10">
    <source>
        <dbReference type="Pfam" id="PF08100"/>
    </source>
</evidence>
<dbReference type="GO" id="GO:0009809">
    <property type="term" value="P:lignin biosynthetic process"/>
    <property type="evidence" value="ECO:0007669"/>
    <property type="project" value="UniProtKB-KW"/>
</dbReference>
<dbReference type="Pfam" id="PF00891">
    <property type="entry name" value="Methyltransf_2"/>
    <property type="match status" value="1"/>
</dbReference>
<dbReference type="InterPro" id="IPR036390">
    <property type="entry name" value="WH_DNA-bd_sf"/>
</dbReference>
<keyword evidence="2" id="KW-0489">Methyltransferase</keyword>
<protein>
    <recommendedName>
        <fullName evidence="6">caffeate O-methyltransferase</fullName>
        <ecNumber evidence="6">2.1.1.68</ecNumber>
    </recommendedName>
</protein>
<dbReference type="InterPro" id="IPR029063">
    <property type="entry name" value="SAM-dependent_MTases_sf"/>
</dbReference>
<keyword evidence="3" id="KW-0808">Transferase</keyword>
<evidence type="ECO:0000256" key="2">
    <source>
        <dbReference type="ARBA" id="ARBA00022603"/>
    </source>
</evidence>
<feature type="active site" description="Proton acceptor" evidence="8">
    <location>
        <position position="290"/>
    </location>
</feature>
<evidence type="ECO:0000259" key="9">
    <source>
        <dbReference type="Pfam" id="PF00891"/>
    </source>
</evidence>
<dbReference type="InterPro" id="IPR001077">
    <property type="entry name" value="COMT_C"/>
</dbReference>
<proteinExistence type="predicted"/>
<dbReference type="Proteomes" id="UP001187192">
    <property type="component" value="Unassembled WGS sequence"/>
</dbReference>
<dbReference type="FunFam" id="3.40.50.150:FF:000061">
    <property type="entry name" value="Caffeic acid O-methyltransferase"/>
    <property type="match status" value="1"/>
</dbReference>
<reference evidence="11" key="1">
    <citation type="submission" date="2023-07" db="EMBL/GenBank/DDBJ databases">
        <title>draft genome sequence of fig (Ficus carica).</title>
        <authorList>
            <person name="Takahashi T."/>
            <person name="Nishimura K."/>
        </authorList>
    </citation>
    <scope>NUCLEOTIDE SEQUENCE</scope>
</reference>
<evidence type="ECO:0000256" key="6">
    <source>
        <dbReference type="ARBA" id="ARBA00039011"/>
    </source>
</evidence>
<evidence type="ECO:0000313" key="11">
    <source>
        <dbReference type="EMBL" id="GMN42751.1"/>
    </source>
</evidence>
<dbReference type="Gene3D" id="3.40.50.150">
    <property type="entry name" value="Vaccinia Virus protein VP39"/>
    <property type="match status" value="1"/>
</dbReference>
<sequence>MAPISLELENQYPKPVQGKIADQEEDQDRENFCYAVQLVFSSVLPMSLHAAIELGVFDIIAKAGDGAELSAAEIVVQMPTSNHDAAMMVDRILRLLASHSVLNCSVVADDDESSGSFKRLYGLGPVSKYFVTNEDGVSLGPFMALIQDKVILDCWSEMKGAILEGGLPFNRAHGMHAFKYTELDPRFNQVYNTAMYNVTTIVVKKILKSYKGFEKLTHLVDVGGGLGVTLNLIISKYPHIKGVNFDLPQVIEHAPSYPGVEHVGGDIFERVPTGDAILLKASFEILSILHDWSDEPCLKILRKCYDAIPETGKVIVVEEILPVMPETKAAVKSTSQTDVIMLTKNPGGKERSQQEFLALATAAGFNGVEFECCGCNFWVMEFLK</sequence>
<evidence type="ECO:0000256" key="8">
    <source>
        <dbReference type="PIRSR" id="PIRSR005739-1"/>
    </source>
</evidence>
<gene>
    <name evidence="11" type="ORF">TIFTF001_011955</name>
</gene>
<comment type="pathway">
    <text evidence="1">Aromatic compound metabolism; phenylpropanoid biosynthesis.</text>
</comment>
<dbReference type="SUPFAM" id="SSF46785">
    <property type="entry name" value="Winged helix' DNA-binding domain"/>
    <property type="match status" value="1"/>
</dbReference>
<dbReference type="PROSITE" id="PS51683">
    <property type="entry name" value="SAM_OMT_II"/>
    <property type="match status" value="1"/>
</dbReference>
<evidence type="ECO:0000313" key="12">
    <source>
        <dbReference type="Proteomes" id="UP001187192"/>
    </source>
</evidence>